<dbReference type="GO" id="GO:0032357">
    <property type="term" value="F:oxidized purine DNA binding"/>
    <property type="evidence" value="ECO:0007669"/>
    <property type="project" value="TreeGrafter"/>
</dbReference>
<dbReference type="Gene3D" id="1.10.1670.10">
    <property type="entry name" value="Helix-hairpin-Helix base-excision DNA repair enzymes (C-terminal)"/>
    <property type="match status" value="1"/>
</dbReference>
<keyword evidence="7 13" id="KW-0227">DNA damage</keyword>
<organism evidence="15 16">
    <name type="scientific">Bremia lactucae</name>
    <name type="common">Lettuce downy mildew</name>
    <dbReference type="NCBI Taxonomy" id="4779"/>
    <lineage>
        <taxon>Eukaryota</taxon>
        <taxon>Sar</taxon>
        <taxon>Stramenopiles</taxon>
        <taxon>Oomycota</taxon>
        <taxon>Peronosporomycetes</taxon>
        <taxon>Peronosporales</taxon>
        <taxon>Peronosporaceae</taxon>
        <taxon>Bremia</taxon>
    </lineage>
</organism>
<evidence type="ECO:0000256" key="12">
    <source>
        <dbReference type="ARBA" id="ARBA00023295"/>
    </source>
</evidence>
<dbReference type="FunFam" id="1.10.340.30:FF:000002">
    <property type="entry name" value="Adenine DNA glycosylase"/>
    <property type="match status" value="1"/>
</dbReference>
<comment type="cofactor">
    <cofactor evidence="13">
        <name>[4Fe-4S] cluster</name>
        <dbReference type="ChEBI" id="CHEBI:49883"/>
    </cofactor>
    <text evidence="13">Binds 1 [4Fe-4S] cluster.</text>
</comment>
<dbReference type="GO" id="GO:0046872">
    <property type="term" value="F:metal ion binding"/>
    <property type="evidence" value="ECO:0007669"/>
    <property type="project" value="UniProtKB-UniRule"/>
</dbReference>
<evidence type="ECO:0000256" key="9">
    <source>
        <dbReference type="ARBA" id="ARBA00023004"/>
    </source>
</evidence>
<dbReference type="GO" id="GO:0006298">
    <property type="term" value="P:mismatch repair"/>
    <property type="evidence" value="ECO:0007669"/>
    <property type="project" value="TreeGrafter"/>
</dbReference>
<comment type="similarity">
    <text evidence="2 13">Belongs to the Nth/MutY family.</text>
</comment>
<evidence type="ECO:0000259" key="14">
    <source>
        <dbReference type="SMART" id="SM00478"/>
    </source>
</evidence>
<dbReference type="SMART" id="SM00478">
    <property type="entry name" value="ENDO3c"/>
    <property type="match status" value="1"/>
</dbReference>
<dbReference type="InterPro" id="IPR023170">
    <property type="entry name" value="HhH_base_excis_C"/>
</dbReference>
<comment type="caution">
    <text evidence="15">The sequence shown here is derived from an EMBL/GenBank/DDBJ whole genome shotgun (WGS) entry which is preliminary data.</text>
</comment>
<evidence type="ECO:0000313" key="16">
    <source>
        <dbReference type="Proteomes" id="UP000294530"/>
    </source>
</evidence>
<dbReference type="Gene3D" id="3.90.79.10">
    <property type="entry name" value="Nucleoside Triphosphate Pyrophosphohydrolase"/>
    <property type="match status" value="1"/>
</dbReference>
<dbReference type="InterPro" id="IPR003265">
    <property type="entry name" value="HhH-GPD_domain"/>
</dbReference>
<evidence type="ECO:0000256" key="5">
    <source>
        <dbReference type="ARBA" id="ARBA00022485"/>
    </source>
</evidence>
<dbReference type="GO" id="GO:0005634">
    <property type="term" value="C:nucleus"/>
    <property type="evidence" value="ECO:0007669"/>
    <property type="project" value="TreeGrafter"/>
</dbReference>
<dbReference type="InterPro" id="IPR004036">
    <property type="entry name" value="Endonuclease-III-like_CS2"/>
</dbReference>
<sequence>MCKIFAPMHASRKVQMTSMAASQPDIEDLIKIDVAADSGILYSTQHDASKHNFYPEKLSFIQMKLLEWYDAHRRKLPWRGDLPPYLTTATHMSQKMKRQVAANTGVYECAKKDEMDDTMTEEVAIVDCLMKSRDVSPYETWVSEIMLQQTRVDTVVEYFLRWIDKFPTIASLAEAKEEDVNSLWAGLGYYRRARMLHAGAKHVVENFGGVLPSSVKELLTIPGVGPYTAGAIASIAFGKREPLVDGNVIRVIARMLAVGADPKNKQLVNHSWKSANELVSECDHPGILNQALMELGATICTIQNPQCSYCPVKSTCLAYEEAQKVTVKNRLAFGSSAASCNSCSICDYTRVTEWDETHTEITKYPLKAKKSTSKIEIIAVAVISAPCNLRREHQTSTRKKHLAPISSCVDPDWIFLMSKRPEGGLLAGQWEFFHSKMSDDKIPSFSKRKAFMNARLTEVFGDTALSRSGNFISERRDVGKLTHVFSHVKHHMGIEHIHFKFKPEVLPAAESAELRWFTAAQIKQLGITTGIKKILHLVLHPEAVTTKTKSKAALMSDATENSFVTRKRLKTITSFFNT</sequence>
<dbReference type="SUPFAM" id="SSF48150">
    <property type="entry name" value="DNA-glycosylase"/>
    <property type="match status" value="1"/>
</dbReference>
<evidence type="ECO:0000256" key="3">
    <source>
        <dbReference type="ARBA" id="ARBA00012045"/>
    </source>
</evidence>
<dbReference type="SUPFAM" id="SSF55811">
    <property type="entry name" value="Nudix"/>
    <property type="match status" value="1"/>
</dbReference>
<dbReference type="GO" id="GO:0035485">
    <property type="term" value="F:adenine/guanine mispair binding"/>
    <property type="evidence" value="ECO:0007669"/>
    <property type="project" value="TreeGrafter"/>
</dbReference>
<keyword evidence="5" id="KW-0004">4Fe-4S</keyword>
<dbReference type="PANTHER" id="PTHR42944:SF1">
    <property type="entry name" value="ADENINE DNA GLYCOSYLASE"/>
    <property type="match status" value="1"/>
</dbReference>
<dbReference type="PROSITE" id="PS01155">
    <property type="entry name" value="ENDONUCLEASE_III_2"/>
    <property type="match status" value="1"/>
</dbReference>
<dbReference type="AlphaFoldDB" id="A0A976IIV3"/>
<evidence type="ECO:0000256" key="4">
    <source>
        <dbReference type="ARBA" id="ARBA00022023"/>
    </source>
</evidence>
<evidence type="ECO:0000256" key="1">
    <source>
        <dbReference type="ARBA" id="ARBA00000843"/>
    </source>
</evidence>
<accession>A0A976IIV3</accession>
<dbReference type="InterPro" id="IPR000445">
    <property type="entry name" value="HhH_motif"/>
</dbReference>
<dbReference type="InterPro" id="IPR015797">
    <property type="entry name" value="NUDIX_hydrolase-like_dom_sf"/>
</dbReference>
<keyword evidence="10" id="KW-0411">Iron-sulfur</keyword>
<evidence type="ECO:0000256" key="13">
    <source>
        <dbReference type="RuleBase" id="RU365096"/>
    </source>
</evidence>
<dbReference type="GO" id="GO:0051539">
    <property type="term" value="F:4 iron, 4 sulfur cluster binding"/>
    <property type="evidence" value="ECO:0007669"/>
    <property type="project" value="UniProtKB-UniRule"/>
</dbReference>
<keyword evidence="8" id="KW-0378">Hydrolase</keyword>
<dbReference type="OrthoDB" id="10248838at2759"/>
<dbReference type="GO" id="GO:0006284">
    <property type="term" value="P:base-excision repair"/>
    <property type="evidence" value="ECO:0007669"/>
    <property type="project" value="UniProtKB-UniRule"/>
</dbReference>
<dbReference type="Proteomes" id="UP000294530">
    <property type="component" value="Unassembled WGS sequence"/>
</dbReference>
<evidence type="ECO:0000256" key="7">
    <source>
        <dbReference type="ARBA" id="ARBA00022763"/>
    </source>
</evidence>
<name>A0A976IIV3_BRELC</name>
<dbReference type="KEGG" id="blac:94347643"/>
<dbReference type="GeneID" id="94347643"/>
<dbReference type="CDD" id="cd03431">
    <property type="entry name" value="NUDIX_DNA_Glycosylase_C-MutY"/>
    <property type="match status" value="1"/>
</dbReference>
<comment type="function">
    <text evidence="13">Adenine glycosylase active on G-A mispairs.</text>
</comment>
<dbReference type="GO" id="GO:0034039">
    <property type="term" value="F:8-oxo-7,8-dihydroguanine DNA N-glycosylase activity"/>
    <property type="evidence" value="ECO:0007669"/>
    <property type="project" value="TreeGrafter"/>
</dbReference>
<gene>
    <name evidence="15" type="ORF">CCR75_003881</name>
</gene>
<protein>
    <recommendedName>
        <fullName evidence="4 13">Adenine DNA glycosylase</fullName>
        <ecNumber evidence="3 13">3.2.2.31</ecNumber>
    </recommendedName>
</protein>
<dbReference type="RefSeq" id="XP_067822098.1">
    <property type="nucleotide sequence ID" value="XM_067961972.1"/>
</dbReference>
<reference evidence="15 16" key="1">
    <citation type="journal article" date="2021" name="Genome Biol.">
        <title>AFLAP: assembly-free linkage analysis pipeline using k-mers from genome sequencing data.</title>
        <authorList>
            <person name="Fletcher K."/>
            <person name="Zhang L."/>
            <person name="Gil J."/>
            <person name="Han R."/>
            <person name="Cavanaugh K."/>
            <person name="Michelmore R."/>
        </authorList>
    </citation>
    <scope>NUCLEOTIDE SEQUENCE [LARGE SCALE GENOMIC DNA]</scope>
    <source>
        <strain evidence="15 16">SF5</strain>
    </source>
</reference>
<keyword evidence="6" id="KW-0479">Metal-binding</keyword>
<keyword evidence="9 13" id="KW-0408">Iron</keyword>
<evidence type="ECO:0000256" key="6">
    <source>
        <dbReference type="ARBA" id="ARBA00022723"/>
    </source>
</evidence>
<keyword evidence="16" id="KW-1185">Reference proteome</keyword>
<dbReference type="Pfam" id="PF00730">
    <property type="entry name" value="HhH-GPD"/>
    <property type="match status" value="1"/>
</dbReference>
<evidence type="ECO:0000313" key="15">
    <source>
        <dbReference type="EMBL" id="TDH72599.1"/>
    </source>
</evidence>
<dbReference type="Pfam" id="PF14815">
    <property type="entry name" value="NUDIX_4"/>
    <property type="match status" value="1"/>
</dbReference>
<dbReference type="InterPro" id="IPR011257">
    <property type="entry name" value="DNA_glycosylase"/>
</dbReference>
<dbReference type="CDD" id="cd00056">
    <property type="entry name" value="ENDO3c"/>
    <property type="match status" value="1"/>
</dbReference>
<dbReference type="Gene3D" id="1.10.340.30">
    <property type="entry name" value="Hypothetical protein, domain 2"/>
    <property type="match status" value="1"/>
</dbReference>
<dbReference type="GO" id="GO:0000701">
    <property type="term" value="F:purine-specific mismatch base pair DNA N-glycosylase activity"/>
    <property type="evidence" value="ECO:0007669"/>
    <property type="project" value="UniProtKB-EC"/>
</dbReference>
<proteinExistence type="inferred from homology"/>
<evidence type="ECO:0000256" key="11">
    <source>
        <dbReference type="ARBA" id="ARBA00023204"/>
    </source>
</evidence>
<evidence type="ECO:0000256" key="8">
    <source>
        <dbReference type="ARBA" id="ARBA00022801"/>
    </source>
</evidence>
<dbReference type="InterPro" id="IPR029119">
    <property type="entry name" value="MutY_C"/>
</dbReference>
<keyword evidence="12 13" id="KW-0326">Glycosidase</keyword>
<keyword evidence="11" id="KW-0234">DNA repair</keyword>
<dbReference type="Pfam" id="PF00633">
    <property type="entry name" value="HHH"/>
    <property type="match status" value="1"/>
</dbReference>
<comment type="catalytic activity">
    <reaction evidence="1 13">
        <text>Hydrolyzes free adenine bases from 7,8-dihydro-8-oxoguanine:adenine mismatched double-stranded DNA, leaving an apurinic site.</text>
        <dbReference type="EC" id="3.2.2.31"/>
    </reaction>
</comment>
<dbReference type="EC" id="3.2.2.31" evidence="3 13"/>
<dbReference type="InterPro" id="IPR044298">
    <property type="entry name" value="MIG/MutY"/>
</dbReference>
<dbReference type="PANTHER" id="PTHR42944">
    <property type="entry name" value="ADENINE DNA GLYCOSYLASE"/>
    <property type="match status" value="1"/>
</dbReference>
<evidence type="ECO:0000256" key="10">
    <source>
        <dbReference type="ARBA" id="ARBA00023014"/>
    </source>
</evidence>
<evidence type="ECO:0000256" key="2">
    <source>
        <dbReference type="ARBA" id="ARBA00008343"/>
    </source>
</evidence>
<dbReference type="EMBL" id="SHOA02000012">
    <property type="protein sequence ID" value="TDH72599.1"/>
    <property type="molecule type" value="Genomic_DNA"/>
</dbReference>
<feature type="domain" description="HhH-GPD" evidence="14">
    <location>
        <begin position="146"/>
        <end position="298"/>
    </location>
</feature>